<dbReference type="InterPro" id="IPR002201">
    <property type="entry name" value="Glyco_trans_9"/>
</dbReference>
<dbReference type="EMBL" id="QFYQ01000002">
    <property type="protein sequence ID" value="RAK51832.1"/>
    <property type="molecule type" value="Genomic_DNA"/>
</dbReference>
<reference evidence="2" key="1">
    <citation type="submission" date="2018-05" db="EMBL/GenBank/DDBJ databases">
        <authorList>
            <person name="Li X."/>
        </authorList>
    </citation>
    <scope>NUCLEOTIDE SEQUENCE [LARGE SCALE GENOMIC DNA]</scope>
    <source>
        <strain evidence="2">LX32</strain>
    </source>
</reference>
<dbReference type="Pfam" id="PF01075">
    <property type="entry name" value="Glyco_transf_9"/>
    <property type="match status" value="1"/>
</dbReference>
<dbReference type="GO" id="GO:0016757">
    <property type="term" value="F:glycosyltransferase activity"/>
    <property type="evidence" value="ECO:0007669"/>
    <property type="project" value="InterPro"/>
</dbReference>
<dbReference type="RefSeq" id="WP_111530394.1">
    <property type="nucleotide sequence ID" value="NZ_JBHRSG010000003.1"/>
</dbReference>
<accession>A0A328AAW1</accession>
<proteinExistence type="predicted"/>
<keyword evidence="2" id="KW-1185">Reference proteome</keyword>
<dbReference type="OrthoDB" id="7210153at2"/>
<name>A0A328AAW1_9CAUL</name>
<dbReference type="Proteomes" id="UP000249254">
    <property type="component" value="Unassembled WGS sequence"/>
</dbReference>
<comment type="caution">
    <text evidence="1">The sequence shown here is derived from an EMBL/GenBank/DDBJ whole genome shotgun (WGS) entry which is preliminary data.</text>
</comment>
<gene>
    <name evidence="1" type="ORF">DJ017_18620</name>
</gene>
<dbReference type="SUPFAM" id="SSF53756">
    <property type="entry name" value="UDP-Glycosyltransferase/glycogen phosphorylase"/>
    <property type="match status" value="1"/>
</dbReference>
<evidence type="ECO:0000313" key="2">
    <source>
        <dbReference type="Proteomes" id="UP000249254"/>
    </source>
</evidence>
<organism evidence="1 2">
    <name type="scientific">Phenylobacterium soli</name>
    <dbReference type="NCBI Taxonomy" id="2170551"/>
    <lineage>
        <taxon>Bacteria</taxon>
        <taxon>Pseudomonadati</taxon>
        <taxon>Pseudomonadota</taxon>
        <taxon>Alphaproteobacteria</taxon>
        <taxon>Caulobacterales</taxon>
        <taxon>Caulobacteraceae</taxon>
        <taxon>Phenylobacterium</taxon>
    </lineage>
</organism>
<dbReference type="SUPFAM" id="SSF48452">
    <property type="entry name" value="TPR-like"/>
    <property type="match status" value="1"/>
</dbReference>
<dbReference type="AlphaFoldDB" id="A0A328AAW1"/>
<dbReference type="InterPro" id="IPR011990">
    <property type="entry name" value="TPR-like_helical_dom_sf"/>
</dbReference>
<dbReference type="Gene3D" id="1.25.40.10">
    <property type="entry name" value="Tetratricopeptide repeat domain"/>
    <property type="match status" value="1"/>
</dbReference>
<dbReference type="Gene3D" id="3.40.50.2000">
    <property type="entry name" value="Glycogen Phosphorylase B"/>
    <property type="match status" value="1"/>
</dbReference>
<sequence>MPAAATLFDHARAAQDAGDLAGAERLYRAAMAQEPAKAANELGALLYGLGRDAEAAELFGLAMAAAPQWAKPRFNLSLVRLMQGDYEQGFSLHEARRQVPETGVRELPLPWPEWRGEPLAGKRIVVLGEQGFGDQIMFARFLPPLRAMGGEVVYFCGAEVAPLFEGATPELDDRTRADFWVFAGSLPLRLGVRLETLPPPLAPAVELGSGGGIGVMAKGRATHANDANRSLDEPAAARLAALGRDLSPAATGAKDFLETARIVAGLDLVVSVDTALAHLAASMGKPTWILLPAVGCDWRWLRGRMDSPWYASVRLVRQPSHGGWGDVLDRVEADLRA</sequence>
<evidence type="ECO:0000313" key="1">
    <source>
        <dbReference type="EMBL" id="RAK51832.1"/>
    </source>
</evidence>
<protein>
    <submittedName>
        <fullName evidence="1">Uncharacterized protein</fullName>
    </submittedName>
</protein>